<dbReference type="GO" id="GO:0005730">
    <property type="term" value="C:nucleolus"/>
    <property type="evidence" value="ECO:0007669"/>
    <property type="project" value="TreeGrafter"/>
</dbReference>
<evidence type="ECO:0000256" key="1">
    <source>
        <dbReference type="ARBA" id="ARBA00040365"/>
    </source>
</evidence>
<keyword evidence="5" id="KW-1185">Reference proteome</keyword>
<gene>
    <name evidence="4" type="ORF">OXX778_LOCUS2150</name>
</gene>
<feature type="compositionally biased region" description="Basic and acidic residues" evidence="2">
    <location>
        <begin position="108"/>
        <end position="133"/>
    </location>
</feature>
<comment type="caution">
    <text evidence="4">The sequence shown here is derived from an EMBL/GenBank/DDBJ whole genome shotgun (WGS) entry which is preliminary data.</text>
</comment>
<evidence type="ECO:0000313" key="4">
    <source>
        <dbReference type="EMBL" id="CAF0720939.1"/>
    </source>
</evidence>
<organism evidence="4 5">
    <name type="scientific">Brachionus calyciflorus</name>
    <dbReference type="NCBI Taxonomy" id="104777"/>
    <lineage>
        <taxon>Eukaryota</taxon>
        <taxon>Metazoa</taxon>
        <taxon>Spiralia</taxon>
        <taxon>Gnathifera</taxon>
        <taxon>Rotifera</taxon>
        <taxon>Eurotatoria</taxon>
        <taxon>Monogononta</taxon>
        <taxon>Pseudotrocha</taxon>
        <taxon>Ploima</taxon>
        <taxon>Brachionidae</taxon>
        <taxon>Brachionus</taxon>
    </lineage>
</organism>
<dbReference type="EMBL" id="CAJNOC010000160">
    <property type="protein sequence ID" value="CAF0720939.1"/>
    <property type="molecule type" value="Genomic_DNA"/>
</dbReference>
<reference evidence="4" key="1">
    <citation type="submission" date="2021-02" db="EMBL/GenBank/DDBJ databases">
        <authorList>
            <person name="Nowell W R."/>
        </authorList>
    </citation>
    <scope>NUCLEOTIDE SEQUENCE</scope>
    <source>
        <strain evidence="4">Ploen Becks lab</strain>
    </source>
</reference>
<dbReference type="Proteomes" id="UP000663879">
    <property type="component" value="Unassembled WGS sequence"/>
</dbReference>
<protein>
    <recommendedName>
        <fullName evidence="1">G patch domain-containing protein 4</fullName>
    </recommendedName>
</protein>
<evidence type="ECO:0000313" key="5">
    <source>
        <dbReference type="Proteomes" id="UP000663879"/>
    </source>
</evidence>
<accession>A0A813MI03</accession>
<feature type="compositionally biased region" description="Basic residues" evidence="2">
    <location>
        <begin position="220"/>
        <end position="234"/>
    </location>
</feature>
<name>A0A813MI03_9BILA</name>
<sequence length="234" mass="27019">MGLSSKFAENQLKKFGWKEGDGIGKNNQGMSAPIKVSLKFNTTGVGFNLAEQFTNNWWENLYNTTAKGIEGAEQRIGQKTETKPNNALNRKSFFYSRFQKESTLVDGQEIKQEKKETDEEREAKEKKEREEKELKVKKVSDEDLFKLCEGRTAHKGARHGIKMNGKLARLEEQERILADKLLNKLNSEEKKDKKRKKEEIIEQTETSLEVIEPIEDTSSVKKKKKKSKKSHHDE</sequence>
<dbReference type="GO" id="GO:0003676">
    <property type="term" value="F:nucleic acid binding"/>
    <property type="evidence" value="ECO:0007669"/>
    <property type="project" value="InterPro"/>
</dbReference>
<evidence type="ECO:0000259" key="3">
    <source>
        <dbReference type="PROSITE" id="PS50174"/>
    </source>
</evidence>
<dbReference type="InterPro" id="IPR050656">
    <property type="entry name" value="PINX1"/>
</dbReference>
<dbReference type="PANTHER" id="PTHR23149:SF9">
    <property type="entry name" value="G PATCH DOMAIN-CONTAINING PROTEIN 4"/>
    <property type="match status" value="1"/>
</dbReference>
<proteinExistence type="predicted"/>
<feature type="region of interest" description="Disordered" evidence="2">
    <location>
        <begin position="106"/>
        <end position="133"/>
    </location>
</feature>
<dbReference type="SMART" id="SM00443">
    <property type="entry name" value="G_patch"/>
    <property type="match status" value="1"/>
</dbReference>
<dbReference type="PANTHER" id="PTHR23149">
    <property type="entry name" value="G PATCH DOMAIN CONTAINING PROTEIN"/>
    <property type="match status" value="1"/>
</dbReference>
<feature type="domain" description="G-patch" evidence="3">
    <location>
        <begin position="4"/>
        <end position="50"/>
    </location>
</feature>
<evidence type="ECO:0000256" key="2">
    <source>
        <dbReference type="SAM" id="MobiDB-lite"/>
    </source>
</evidence>
<dbReference type="OrthoDB" id="10019757at2759"/>
<dbReference type="PROSITE" id="PS50174">
    <property type="entry name" value="G_PATCH"/>
    <property type="match status" value="1"/>
</dbReference>
<dbReference type="AlphaFoldDB" id="A0A813MI03"/>
<dbReference type="Pfam" id="PF01585">
    <property type="entry name" value="G-patch"/>
    <property type="match status" value="1"/>
</dbReference>
<feature type="region of interest" description="Disordered" evidence="2">
    <location>
        <begin position="188"/>
        <end position="234"/>
    </location>
</feature>
<dbReference type="InterPro" id="IPR000467">
    <property type="entry name" value="G_patch_dom"/>
</dbReference>